<gene>
    <name evidence="2" type="ORF">OIE73_30465</name>
</gene>
<keyword evidence="3" id="KW-1185">Reference proteome</keyword>
<evidence type="ECO:0000313" key="2">
    <source>
        <dbReference type="EMBL" id="WSD09640.1"/>
    </source>
</evidence>
<sequence>MSLISVLTCGELPHRQGRGWCRQFAHGPQRGVPDIGSGARVPVRNPPDEGVHQGRETLHERLRRPPLSAPYGPEKSAFTVVVIARHAVIRKFLRVYEMASGVRERMPNTRA</sequence>
<evidence type="ECO:0008006" key="4">
    <source>
        <dbReference type="Google" id="ProtNLM"/>
    </source>
</evidence>
<evidence type="ECO:0000313" key="3">
    <source>
        <dbReference type="Proteomes" id="UP001335325"/>
    </source>
</evidence>
<protein>
    <recommendedName>
        <fullName evidence="4">Transposase</fullName>
    </recommendedName>
</protein>
<evidence type="ECO:0000256" key="1">
    <source>
        <dbReference type="SAM" id="MobiDB-lite"/>
    </source>
</evidence>
<organism evidence="2 3">
    <name type="scientific">Streptomyces hirsutus</name>
    <dbReference type="NCBI Taxonomy" id="35620"/>
    <lineage>
        <taxon>Bacteria</taxon>
        <taxon>Bacillati</taxon>
        <taxon>Actinomycetota</taxon>
        <taxon>Actinomycetes</taxon>
        <taxon>Kitasatosporales</taxon>
        <taxon>Streptomycetaceae</taxon>
        <taxon>Streptomyces</taxon>
    </lineage>
</organism>
<proteinExistence type="predicted"/>
<feature type="region of interest" description="Disordered" evidence="1">
    <location>
        <begin position="31"/>
        <end position="69"/>
    </location>
</feature>
<name>A0ABZ1GWS8_9ACTN</name>
<dbReference type="GeneID" id="91546989"/>
<accession>A0ABZ1GWS8</accession>
<dbReference type="RefSeq" id="WP_326755393.1">
    <property type="nucleotide sequence ID" value="NZ_CP109134.1"/>
</dbReference>
<reference evidence="2 3" key="1">
    <citation type="submission" date="2022-10" db="EMBL/GenBank/DDBJ databases">
        <title>The complete genomes of actinobacterial strains from the NBC collection.</title>
        <authorList>
            <person name="Joergensen T.S."/>
            <person name="Alvarez Arevalo M."/>
            <person name="Sterndorff E.B."/>
            <person name="Faurdal D."/>
            <person name="Vuksanovic O."/>
            <person name="Mourched A.-S."/>
            <person name="Charusanti P."/>
            <person name="Shaw S."/>
            <person name="Blin K."/>
            <person name="Weber T."/>
        </authorList>
    </citation>
    <scope>NUCLEOTIDE SEQUENCE [LARGE SCALE GENOMIC DNA]</scope>
    <source>
        <strain evidence="2 3">NBC 01753</strain>
    </source>
</reference>
<dbReference type="Proteomes" id="UP001335325">
    <property type="component" value="Chromosome"/>
</dbReference>
<dbReference type="EMBL" id="CP109134">
    <property type="protein sequence ID" value="WSD09640.1"/>
    <property type="molecule type" value="Genomic_DNA"/>
</dbReference>
<feature type="compositionally biased region" description="Basic and acidic residues" evidence="1">
    <location>
        <begin position="46"/>
        <end position="60"/>
    </location>
</feature>